<feature type="transmembrane region" description="Helical" evidence="11">
    <location>
        <begin position="391"/>
        <end position="410"/>
    </location>
</feature>
<keyword evidence="8" id="KW-0868">Chloride</keyword>
<keyword evidence="5" id="KW-0406">Ion transport</keyword>
<accession>A0A1I3RJJ7</accession>
<gene>
    <name evidence="13" type="ORF">SAMN04488082_103199</name>
</gene>
<dbReference type="Gene3D" id="3.10.580.10">
    <property type="entry name" value="CBS-domain"/>
    <property type="match status" value="1"/>
</dbReference>
<feature type="transmembrane region" description="Helical" evidence="11">
    <location>
        <begin position="360"/>
        <end position="379"/>
    </location>
</feature>
<evidence type="ECO:0000256" key="9">
    <source>
        <dbReference type="ARBA" id="ARBA00023303"/>
    </source>
</evidence>
<keyword evidence="4 11" id="KW-1133">Transmembrane helix</keyword>
<keyword evidence="3 11" id="KW-0812">Transmembrane</keyword>
<evidence type="ECO:0000256" key="1">
    <source>
        <dbReference type="ARBA" id="ARBA00004141"/>
    </source>
</evidence>
<feature type="transmembrane region" description="Helical" evidence="11">
    <location>
        <begin position="27"/>
        <end position="49"/>
    </location>
</feature>
<evidence type="ECO:0000256" key="8">
    <source>
        <dbReference type="ARBA" id="ARBA00023214"/>
    </source>
</evidence>
<evidence type="ECO:0000256" key="5">
    <source>
        <dbReference type="ARBA" id="ARBA00023065"/>
    </source>
</evidence>
<dbReference type="RefSeq" id="WP_092373046.1">
    <property type="nucleotide sequence ID" value="NZ_FORX01000003.1"/>
</dbReference>
<keyword evidence="9" id="KW-0407">Ion channel</keyword>
<keyword evidence="7" id="KW-0869">Chloride channel</keyword>
<protein>
    <submittedName>
        <fullName evidence="13">Chloride channel protein, CIC family</fullName>
    </submittedName>
</protein>
<dbReference type="PROSITE" id="PS51371">
    <property type="entry name" value="CBS"/>
    <property type="match status" value="1"/>
</dbReference>
<dbReference type="STRING" id="52560.SAMN04488082_103199"/>
<evidence type="ECO:0000313" key="13">
    <source>
        <dbReference type="EMBL" id="SFJ46455.1"/>
    </source>
</evidence>
<keyword evidence="2" id="KW-0813">Transport</keyword>
<dbReference type="InterPro" id="IPR000644">
    <property type="entry name" value="CBS_dom"/>
</dbReference>
<comment type="subcellular location">
    <subcellularLocation>
        <location evidence="1">Membrane</location>
        <topology evidence="1">Multi-pass membrane protein</topology>
    </subcellularLocation>
</comment>
<organism evidence="13 14">
    <name type="scientific">Desulfomicrobium apsheronum</name>
    <dbReference type="NCBI Taxonomy" id="52560"/>
    <lineage>
        <taxon>Bacteria</taxon>
        <taxon>Pseudomonadati</taxon>
        <taxon>Thermodesulfobacteriota</taxon>
        <taxon>Desulfovibrionia</taxon>
        <taxon>Desulfovibrionales</taxon>
        <taxon>Desulfomicrobiaceae</taxon>
        <taxon>Desulfomicrobium</taxon>
    </lineage>
</organism>
<evidence type="ECO:0000313" key="14">
    <source>
        <dbReference type="Proteomes" id="UP000198635"/>
    </source>
</evidence>
<dbReference type="Proteomes" id="UP000198635">
    <property type="component" value="Unassembled WGS sequence"/>
</dbReference>
<keyword evidence="6 11" id="KW-0472">Membrane</keyword>
<evidence type="ECO:0000256" key="6">
    <source>
        <dbReference type="ARBA" id="ARBA00023136"/>
    </source>
</evidence>
<dbReference type="CDD" id="cd04613">
    <property type="entry name" value="CBS_pair_voltage-gated_CLC_bac"/>
    <property type="match status" value="1"/>
</dbReference>
<dbReference type="InterPro" id="IPR001807">
    <property type="entry name" value="ClC"/>
</dbReference>
<reference evidence="14" key="1">
    <citation type="submission" date="2016-10" db="EMBL/GenBank/DDBJ databases">
        <authorList>
            <person name="Varghese N."/>
            <person name="Submissions S."/>
        </authorList>
    </citation>
    <scope>NUCLEOTIDE SEQUENCE [LARGE SCALE GENOMIC DNA]</scope>
    <source>
        <strain evidence="14">DSM 5918</strain>
    </source>
</reference>
<feature type="transmembrane region" description="Helical" evidence="11">
    <location>
        <begin position="81"/>
        <end position="101"/>
    </location>
</feature>
<feature type="transmembrane region" description="Helical" evidence="11">
    <location>
        <begin position="422"/>
        <end position="440"/>
    </location>
</feature>
<evidence type="ECO:0000259" key="12">
    <source>
        <dbReference type="PROSITE" id="PS51371"/>
    </source>
</evidence>
<dbReference type="GO" id="GO:0034707">
    <property type="term" value="C:chloride channel complex"/>
    <property type="evidence" value="ECO:0007669"/>
    <property type="project" value="UniProtKB-KW"/>
</dbReference>
<feature type="transmembrane region" description="Helical" evidence="11">
    <location>
        <begin position="295"/>
        <end position="313"/>
    </location>
</feature>
<dbReference type="Gene3D" id="1.10.3080.10">
    <property type="entry name" value="Clc chloride channel"/>
    <property type="match status" value="1"/>
</dbReference>
<evidence type="ECO:0000256" key="10">
    <source>
        <dbReference type="PROSITE-ProRule" id="PRU00703"/>
    </source>
</evidence>
<evidence type="ECO:0000256" key="4">
    <source>
        <dbReference type="ARBA" id="ARBA00022989"/>
    </source>
</evidence>
<dbReference type="EMBL" id="FORX01000003">
    <property type="protein sequence ID" value="SFJ46455.1"/>
    <property type="molecule type" value="Genomic_DNA"/>
</dbReference>
<name>A0A1I3RJJ7_9BACT</name>
<evidence type="ECO:0000256" key="2">
    <source>
        <dbReference type="ARBA" id="ARBA00022448"/>
    </source>
</evidence>
<dbReference type="OrthoDB" id="9767361at2"/>
<evidence type="ECO:0000256" key="7">
    <source>
        <dbReference type="ARBA" id="ARBA00023173"/>
    </source>
</evidence>
<dbReference type="Pfam" id="PF00571">
    <property type="entry name" value="CBS"/>
    <property type="match status" value="1"/>
</dbReference>
<evidence type="ECO:0000256" key="3">
    <source>
        <dbReference type="ARBA" id="ARBA00022692"/>
    </source>
</evidence>
<sequence>MRAFFRSLFKIPMELAHSYHSVLSFKWLALGIVVGAMTGLGAVLFYVAIEWLQHLLLTTWAGFSLPVPAGENLFSGEAGAFRPWLLFVFLGVIGLFTGYLLRRFVPQTRHGGTDGTDTMIKAFHHQEGHITPSVPAMKVGTSILTIAAGGSAGREGPISLLGAGCGSWLAGKLRLSAKERRILLLAGAAGGLGAIFRAPLGGALTAVEVIYREDFEAEALLPSIISSVVSYSLFTLVFGSEPIFGIPKFEFSDIRELPVYAILGLVCAATGWFYVRTFRFIKFKVFWPLTDRFGFVPAVALGGLGMASIGYQFPELLGGGQGWLELAMLGKLSVTMMAGMIVGKTLATSVVLGSGMSGGMFAPALFVGGMSGGVVGTLAQRLFPSVVVEPGGYVLVGMAAFFSGVANAPIGPLVMVCELTQGYGLLAPLMLATAIALVLGRNVSLYENQVDNKFESPAHVGDATINILEREKVEAHYKPSRVTIVEEGTHFGALTDIIVNSNELCFPVRGADDRITGMLAVQDLRKVLFEDTLCELLVAGDVARKVVVLRPDEDLYTALLKFVESDLPQLPVVDSENPTKVLGMLAREDVFTAYAKTLRTMKELT</sequence>
<dbReference type="InterPro" id="IPR046342">
    <property type="entry name" value="CBS_dom_sf"/>
</dbReference>
<dbReference type="GO" id="GO:0005254">
    <property type="term" value="F:chloride channel activity"/>
    <property type="evidence" value="ECO:0007669"/>
    <property type="project" value="UniProtKB-KW"/>
</dbReference>
<feature type="transmembrane region" description="Helical" evidence="11">
    <location>
        <begin position="182"/>
        <end position="200"/>
    </location>
</feature>
<dbReference type="InterPro" id="IPR050368">
    <property type="entry name" value="ClC-type_chloride_channel"/>
</dbReference>
<proteinExistence type="predicted"/>
<dbReference type="PANTHER" id="PTHR43427">
    <property type="entry name" value="CHLORIDE CHANNEL PROTEIN CLC-E"/>
    <property type="match status" value="1"/>
</dbReference>
<dbReference type="InterPro" id="IPR014743">
    <property type="entry name" value="Cl-channel_core"/>
</dbReference>
<dbReference type="SUPFAM" id="SSF81340">
    <property type="entry name" value="Clc chloride channel"/>
    <property type="match status" value="1"/>
</dbReference>
<dbReference type="PRINTS" id="PR00762">
    <property type="entry name" value="CLCHANNEL"/>
</dbReference>
<keyword evidence="10" id="KW-0129">CBS domain</keyword>
<dbReference type="SMART" id="SM00116">
    <property type="entry name" value="CBS"/>
    <property type="match status" value="1"/>
</dbReference>
<feature type="domain" description="CBS" evidence="12">
    <location>
        <begin position="542"/>
        <end position="600"/>
    </location>
</feature>
<dbReference type="CDD" id="cd00400">
    <property type="entry name" value="Voltage_gated_ClC"/>
    <property type="match status" value="1"/>
</dbReference>
<feature type="transmembrane region" description="Helical" evidence="11">
    <location>
        <begin position="220"/>
        <end position="245"/>
    </location>
</feature>
<keyword evidence="14" id="KW-1185">Reference proteome</keyword>
<dbReference type="AlphaFoldDB" id="A0A1I3RJJ7"/>
<evidence type="ECO:0000256" key="11">
    <source>
        <dbReference type="SAM" id="Phobius"/>
    </source>
</evidence>
<dbReference type="PANTHER" id="PTHR43427:SF6">
    <property type="entry name" value="CHLORIDE CHANNEL PROTEIN CLC-E"/>
    <property type="match status" value="1"/>
</dbReference>
<feature type="transmembrane region" description="Helical" evidence="11">
    <location>
        <begin position="257"/>
        <end position="275"/>
    </location>
</feature>
<dbReference type="SUPFAM" id="SSF54631">
    <property type="entry name" value="CBS-domain pair"/>
    <property type="match status" value="1"/>
</dbReference>
<dbReference type="Pfam" id="PF00654">
    <property type="entry name" value="Voltage_CLC"/>
    <property type="match status" value="1"/>
</dbReference>